<evidence type="ECO:0000256" key="1">
    <source>
        <dbReference type="SAM" id="MobiDB-lite"/>
    </source>
</evidence>
<comment type="caution">
    <text evidence="3">The sequence shown here is derived from an EMBL/GenBank/DDBJ whole genome shotgun (WGS) entry which is preliminary data.</text>
</comment>
<feature type="region of interest" description="Disordered" evidence="1">
    <location>
        <begin position="154"/>
        <end position="179"/>
    </location>
</feature>
<dbReference type="Pfam" id="PF06985">
    <property type="entry name" value="HET"/>
    <property type="match status" value="1"/>
</dbReference>
<dbReference type="PANTHER" id="PTHR33112">
    <property type="entry name" value="DOMAIN PROTEIN, PUTATIVE-RELATED"/>
    <property type="match status" value="1"/>
</dbReference>
<keyword evidence="4" id="KW-1185">Reference proteome</keyword>
<reference evidence="3" key="2">
    <citation type="submission" date="2023-05" db="EMBL/GenBank/DDBJ databases">
        <authorList>
            <consortium name="Lawrence Berkeley National Laboratory"/>
            <person name="Steindorff A."/>
            <person name="Hensen N."/>
            <person name="Bonometti L."/>
            <person name="Westerberg I."/>
            <person name="Brannstrom I.O."/>
            <person name="Guillou S."/>
            <person name="Cros-Aarteil S."/>
            <person name="Calhoun S."/>
            <person name="Haridas S."/>
            <person name="Kuo A."/>
            <person name="Mondo S."/>
            <person name="Pangilinan J."/>
            <person name="Riley R."/>
            <person name="Labutti K."/>
            <person name="Andreopoulos B."/>
            <person name="Lipzen A."/>
            <person name="Chen C."/>
            <person name="Yanf M."/>
            <person name="Daum C."/>
            <person name="Ng V."/>
            <person name="Clum A."/>
            <person name="Ohm R."/>
            <person name="Martin F."/>
            <person name="Silar P."/>
            <person name="Natvig D."/>
            <person name="Lalanne C."/>
            <person name="Gautier V."/>
            <person name="Ament-Velasquez S.L."/>
            <person name="Kruys A."/>
            <person name="Hutchinson M.I."/>
            <person name="Powell A.J."/>
            <person name="Barry K."/>
            <person name="Miller A.N."/>
            <person name="Grigoriev I.V."/>
            <person name="Debuchy R."/>
            <person name="Gladieux P."/>
            <person name="Thoren M.H."/>
            <person name="Johannesson H."/>
        </authorList>
    </citation>
    <scope>NUCLEOTIDE SEQUENCE</scope>
    <source>
        <strain evidence="3">PSN243</strain>
    </source>
</reference>
<reference evidence="3" key="1">
    <citation type="journal article" date="2023" name="Mol. Phylogenet. Evol.">
        <title>Genome-scale phylogeny and comparative genomics of the fungal order Sordariales.</title>
        <authorList>
            <person name="Hensen N."/>
            <person name="Bonometti L."/>
            <person name="Westerberg I."/>
            <person name="Brannstrom I.O."/>
            <person name="Guillou S."/>
            <person name="Cros-Aarteil S."/>
            <person name="Calhoun S."/>
            <person name="Haridas S."/>
            <person name="Kuo A."/>
            <person name="Mondo S."/>
            <person name="Pangilinan J."/>
            <person name="Riley R."/>
            <person name="LaButti K."/>
            <person name="Andreopoulos B."/>
            <person name="Lipzen A."/>
            <person name="Chen C."/>
            <person name="Yan M."/>
            <person name="Daum C."/>
            <person name="Ng V."/>
            <person name="Clum A."/>
            <person name="Steindorff A."/>
            <person name="Ohm R.A."/>
            <person name="Martin F."/>
            <person name="Silar P."/>
            <person name="Natvig D.O."/>
            <person name="Lalanne C."/>
            <person name="Gautier V."/>
            <person name="Ament-Velasquez S.L."/>
            <person name="Kruys A."/>
            <person name="Hutchinson M.I."/>
            <person name="Powell A.J."/>
            <person name="Barry K."/>
            <person name="Miller A.N."/>
            <person name="Grigoriev I.V."/>
            <person name="Debuchy R."/>
            <person name="Gladieux P."/>
            <person name="Hiltunen Thoren M."/>
            <person name="Johannesson H."/>
        </authorList>
    </citation>
    <scope>NUCLEOTIDE SEQUENCE</scope>
    <source>
        <strain evidence="3">PSN243</strain>
    </source>
</reference>
<name>A0AAV9GP27_9PEZI</name>
<organism evidence="3 4">
    <name type="scientific">Podospora aff. communis PSN243</name>
    <dbReference type="NCBI Taxonomy" id="3040156"/>
    <lineage>
        <taxon>Eukaryota</taxon>
        <taxon>Fungi</taxon>
        <taxon>Dikarya</taxon>
        <taxon>Ascomycota</taxon>
        <taxon>Pezizomycotina</taxon>
        <taxon>Sordariomycetes</taxon>
        <taxon>Sordariomycetidae</taxon>
        <taxon>Sordariales</taxon>
        <taxon>Podosporaceae</taxon>
        <taxon>Podospora</taxon>
    </lineage>
</organism>
<proteinExistence type="predicted"/>
<evidence type="ECO:0000313" key="4">
    <source>
        <dbReference type="Proteomes" id="UP001321760"/>
    </source>
</evidence>
<accession>A0AAV9GP27</accession>
<feature type="compositionally biased region" description="Polar residues" evidence="1">
    <location>
        <begin position="165"/>
        <end position="174"/>
    </location>
</feature>
<feature type="domain" description="Heterokaryon incompatibility" evidence="2">
    <location>
        <begin position="244"/>
        <end position="408"/>
    </location>
</feature>
<sequence>MLLCDRCKALRLTPESFRVTQSEHNRPRQKNDPSSRWLASGAPPIRYALSETGSECRLCSLIRQSIDSGQVDHATGNAEGDAGDVSEYFLQWDLDGPFAEDASKFVKTIRRLKVSWVRKVRVPNQGGSEGGDAAVGRRACAKEAEIKEEIYLLPVDPSPQPPPDATSNNIQRTSHTPENHTESLILRWLGKCKDEHLNPHPLCEGQWKRNFGDVVESTFFGVIDVVEKRLRELPIGKDGNPEPYIALSYVWGQKKERGKNMETCPKEKALHTTSENVLERIRSEGLKEDWSRLPPTILDALKLVEALGRQDPRLRYVWIDSLCIVQDRPNSWNYNAKHMALIYGNAHFTICAADGKSAMTGLAACNPGGLKPPQITELAPGVCVKVVKSSDSLIDASEWNHRGWTYQERILSRRCVIFVGGQVYFQCRQTNWSQDDNPDEAGHGMTSAWRVLLHRSYAELETKPIKFFMTAVETYTGRNLTYASDILDAFTGVSQLVKWYLCSHLHFGLPASHFDLALLWRPLAGKSRRKSPLLTPGPRGGQDVEFPSWSWCGWMDSSDQGKGARAVYDAEFLGGFIDDNNGTRDWLLNHTWIVWYVRGREGNLLPLWDGPIVPPSNRGNMENKWLGYKSRPRGKASCWVRHLDVAENIAIGEGVDDYGRPVKKHRWWYHLATQQQPHHFVERLPDNPFGVRGPTAGDPYQPILQFWTLSCEFVMIPDEYSPAGHDLQRYHVVDRAGDKCGSVVVDKRWGTDEREKGTNSCRFIALSEARNFTQKEWSGSWTYYNGKERDGLGWSLFYVMAIEKDEKRGVWERLGLGKVFQLAFEKCECSWDEIVLG</sequence>
<dbReference type="PANTHER" id="PTHR33112:SF12">
    <property type="entry name" value="HETEROKARYON INCOMPATIBILITY DOMAIN-CONTAINING PROTEIN"/>
    <property type="match status" value="1"/>
</dbReference>
<dbReference type="EMBL" id="MU865936">
    <property type="protein sequence ID" value="KAK4449697.1"/>
    <property type="molecule type" value="Genomic_DNA"/>
</dbReference>
<gene>
    <name evidence="3" type="ORF">QBC34DRAFT_298834</name>
</gene>
<feature type="region of interest" description="Disordered" evidence="1">
    <location>
        <begin position="18"/>
        <end position="37"/>
    </location>
</feature>
<evidence type="ECO:0000313" key="3">
    <source>
        <dbReference type="EMBL" id="KAK4449697.1"/>
    </source>
</evidence>
<evidence type="ECO:0000259" key="2">
    <source>
        <dbReference type="Pfam" id="PF06985"/>
    </source>
</evidence>
<protein>
    <submittedName>
        <fullName evidence="3">Heterokaryon incompatibility protein-domain-containing protein</fullName>
    </submittedName>
</protein>
<dbReference type="AlphaFoldDB" id="A0AAV9GP27"/>
<feature type="compositionally biased region" description="Basic and acidic residues" evidence="1">
    <location>
        <begin position="21"/>
        <end position="33"/>
    </location>
</feature>
<dbReference type="InterPro" id="IPR010730">
    <property type="entry name" value="HET"/>
</dbReference>
<dbReference type="Proteomes" id="UP001321760">
    <property type="component" value="Unassembled WGS sequence"/>
</dbReference>